<keyword evidence="6" id="KW-0067">ATP-binding</keyword>
<gene>
    <name evidence="10" type="ORF">Fmac_023373</name>
</gene>
<keyword evidence="11" id="KW-1185">Reference proteome</keyword>
<organism evidence="10 11">
    <name type="scientific">Flemingia macrophylla</name>
    <dbReference type="NCBI Taxonomy" id="520843"/>
    <lineage>
        <taxon>Eukaryota</taxon>
        <taxon>Viridiplantae</taxon>
        <taxon>Streptophyta</taxon>
        <taxon>Embryophyta</taxon>
        <taxon>Tracheophyta</taxon>
        <taxon>Spermatophyta</taxon>
        <taxon>Magnoliopsida</taxon>
        <taxon>eudicotyledons</taxon>
        <taxon>Gunneridae</taxon>
        <taxon>Pentapetalae</taxon>
        <taxon>rosids</taxon>
        <taxon>fabids</taxon>
        <taxon>Fabales</taxon>
        <taxon>Fabaceae</taxon>
        <taxon>Papilionoideae</taxon>
        <taxon>50 kb inversion clade</taxon>
        <taxon>NPAAA clade</taxon>
        <taxon>indigoferoid/millettioid clade</taxon>
        <taxon>Phaseoleae</taxon>
        <taxon>Flemingia</taxon>
    </lineage>
</organism>
<comment type="catalytic activity">
    <reaction evidence="8">
        <text>L-seryl-[protein] + ATP = O-phospho-L-seryl-[protein] + ADP + H(+)</text>
        <dbReference type="Rhea" id="RHEA:17989"/>
        <dbReference type="Rhea" id="RHEA-COMP:9863"/>
        <dbReference type="Rhea" id="RHEA-COMP:11604"/>
        <dbReference type="ChEBI" id="CHEBI:15378"/>
        <dbReference type="ChEBI" id="CHEBI:29999"/>
        <dbReference type="ChEBI" id="CHEBI:30616"/>
        <dbReference type="ChEBI" id="CHEBI:83421"/>
        <dbReference type="ChEBI" id="CHEBI:456216"/>
        <dbReference type="EC" id="2.7.11.1"/>
    </reaction>
</comment>
<evidence type="ECO:0000313" key="10">
    <source>
        <dbReference type="EMBL" id="KAL2324315.1"/>
    </source>
</evidence>
<evidence type="ECO:0000256" key="6">
    <source>
        <dbReference type="ARBA" id="ARBA00022840"/>
    </source>
</evidence>
<dbReference type="InterPro" id="IPR000719">
    <property type="entry name" value="Prot_kinase_dom"/>
</dbReference>
<dbReference type="PANTHER" id="PTHR27002">
    <property type="entry name" value="RECEPTOR-LIKE SERINE/THREONINE-PROTEIN KINASE SD1-8"/>
    <property type="match status" value="1"/>
</dbReference>
<evidence type="ECO:0000256" key="4">
    <source>
        <dbReference type="ARBA" id="ARBA00022741"/>
    </source>
</evidence>
<dbReference type="InterPro" id="IPR011009">
    <property type="entry name" value="Kinase-like_dom_sf"/>
</dbReference>
<dbReference type="SUPFAM" id="SSF56112">
    <property type="entry name" value="Protein kinase-like (PK-like)"/>
    <property type="match status" value="1"/>
</dbReference>
<evidence type="ECO:0000256" key="8">
    <source>
        <dbReference type="ARBA" id="ARBA00048679"/>
    </source>
</evidence>
<evidence type="ECO:0000256" key="1">
    <source>
        <dbReference type="ARBA" id="ARBA00012513"/>
    </source>
</evidence>
<accession>A0ABD1LLD3</accession>
<reference evidence="10 11" key="1">
    <citation type="submission" date="2024-08" db="EMBL/GenBank/DDBJ databases">
        <title>Insights into the chromosomal genome structure of Flemingia macrophylla.</title>
        <authorList>
            <person name="Ding Y."/>
            <person name="Zhao Y."/>
            <person name="Bi W."/>
            <person name="Wu M."/>
            <person name="Zhao G."/>
            <person name="Gong Y."/>
            <person name="Li W."/>
            <person name="Zhang P."/>
        </authorList>
    </citation>
    <scope>NUCLEOTIDE SEQUENCE [LARGE SCALE GENOMIC DNA]</scope>
    <source>
        <strain evidence="10">DYQJB</strain>
        <tissue evidence="10">Leaf</tissue>
    </source>
</reference>
<dbReference type="AlphaFoldDB" id="A0ABD1LLD3"/>
<dbReference type="InterPro" id="IPR008271">
    <property type="entry name" value="Ser/Thr_kinase_AS"/>
</dbReference>
<keyword evidence="5" id="KW-0418">Kinase</keyword>
<keyword evidence="3" id="KW-0808">Transferase</keyword>
<dbReference type="FunFam" id="1.10.510.10:FF:001023">
    <property type="entry name" value="Os07g0541700 protein"/>
    <property type="match status" value="1"/>
</dbReference>
<sequence>MGILYLHEYSRLKVIYRDLKLNNVLLDENMNPKISYFGMARIVEIDQDHANIENETVHKQLIAHGKDIAWSGIDVFTFVYAISSLATILPSSFCHTPALDTCPLLERSPFPCPPPMHVIVTLSTVIHNSSLPYVFSMS</sequence>
<dbReference type="GO" id="GO:0005524">
    <property type="term" value="F:ATP binding"/>
    <property type="evidence" value="ECO:0007669"/>
    <property type="project" value="UniProtKB-KW"/>
</dbReference>
<evidence type="ECO:0000256" key="2">
    <source>
        <dbReference type="ARBA" id="ARBA00022527"/>
    </source>
</evidence>
<comment type="caution">
    <text evidence="10">The sequence shown here is derived from an EMBL/GenBank/DDBJ whole genome shotgun (WGS) entry which is preliminary data.</text>
</comment>
<evidence type="ECO:0000256" key="7">
    <source>
        <dbReference type="ARBA" id="ARBA00047899"/>
    </source>
</evidence>
<dbReference type="Pfam" id="PF00069">
    <property type="entry name" value="Pkinase"/>
    <property type="match status" value="1"/>
</dbReference>
<name>A0ABD1LLD3_9FABA</name>
<dbReference type="PANTHER" id="PTHR27002:SF847">
    <property type="entry name" value="CYSTEINE-RICH RECEPTOR-KINASE-LIKE PROTEIN"/>
    <property type="match status" value="1"/>
</dbReference>
<protein>
    <recommendedName>
        <fullName evidence="1">non-specific serine/threonine protein kinase</fullName>
        <ecNumber evidence="1">2.7.11.1</ecNumber>
    </recommendedName>
</protein>
<comment type="catalytic activity">
    <reaction evidence="7">
        <text>L-threonyl-[protein] + ATP = O-phospho-L-threonyl-[protein] + ADP + H(+)</text>
        <dbReference type="Rhea" id="RHEA:46608"/>
        <dbReference type="Rhea" id="RHEA-COMP:11060"/>
        <dbReference type="Rhea" id="RHEA-COMP:11605"/>
        <dbReference type="ChEBI" id="CHEBI:15378"/>
        <dbReference type="ChEBI" id="CHEBI:30013"/>
        <dbReference type="ChEBI" id="CHEBI:30616"/>
        <dbReference type="ChEBI" id="CHEBI:61977"/>
        <dbReference type="ChEBI" id="CHEBI:456216"/>
        <dbReference type="EC" id="2.7.11.1"/>
    </reaction>
</comment>
<dbReference type="EC" id="2.7.11.1" evidence="1"/>
<evidence type="ECO:0000259" key="9">
    <source>
        <dbReference type="PROSITE" id="PS50011"/>
    </source>
</evidence>
<evidence type="ECO:0000256" key="5">
    <source>
        <dbReference type="ARBA" id="ARBA00022777"/>
    </source>
</evidence>
<proteinExistence type="predicted"/>
<dbReference type="EMBL" id="JBGMDY010000008">
    <property type="protein sequence ID" value="KAL2324315.1"/>
    <property type="molecule type" value="Genomic_DNA"/>
</dbReference>
<evidence type="ECO:0000313" key="11">
    <source>
        <dbReference type="Proteomes" id="UP001603857"/>
    </source>
</evidence>
<dbReference type="GO" id="GO:0004674">
    <property type="term" value="F:protein serine/threonine kinase activity"/>
    <property type="evidence" value="ECO:0007669"/>
    <property type="project" value="UniProtKB-KW"/>
</dbReference>
<dbReference type="Gene3D" id="1.10.510.10">
    <property type="entry name" value="Transferase(Phosphotransferase) domain 1"/>
    <property type="match status" value="1"/>
</dbReference>
<dbReference type="PROSITE" id="PS00108">
    <property type="entry name" value="PROTEIN_KINASE_ST"/>
    <property type="match status" value="1"/>
</dbReference>
<dbReference type="PROSITE" id="PS50011">
    <property type="entry name" value="PROTEIN_KINASE_DOM"/>
    <property type="match status" value="1"/>
</dbReference>
<evidence type="ECO:0000256" key="3">
    <source>
        <dbReference type="ARBA" id="ARBA00022679"/>
    </source>
</evidence>
<dbReference type="Proteomes" id="UP001603857">
    <property type="component" value="Unassembled WGS sequence"/>
</dbReference>
<keyword evidence="4" id="KW-0547">Nucleotide-binding</keyword>
<feature type="domain" description="Protein kinase" evidence="9">
    <location>
        <begin position="1"/>
        <end position="138"/>
    </location>
</feature>
<keyword evidence="2" id="KW-0723">Serine/threonine-protein kinase</keyword>